<dbReference type="InterPro" id="IPR045931">
    <property type="entry name" value="DUF6350"/>
</dbReference>
<feature type="transmembrane region" description="Helical" evidence="2">
    <location>
        <begin position="189"/>
        <end position="217"/>
    </location>
</feature>
<keyword evidence="2" id="KW-0472">Membrane</keyword>
<gene>
    <name evidence="3" type="ORF">N4R40_10025</name>
</gene>
<feature type="region of interest" description="Disordered" evidence="1">
    <location>
        <begin position="422"/>
        <end position="460"/>
    </location>
</feature>
<keyword evidence="2" id="KW-1133">Transmembrane helix</keyword>
<feature type="transmembrane region" description="Helical" evidence="2">
    <location>
        <begin position="369"/>
        <end position="387"/>
    </location>
</feature>
<feature type="compositionally biased region" description="Basic and acidic residues" evidence="1">
    <location>
        <begin position="447"/>
        <end position="460"/>
    </location>
</feature>
<feature type="transmembrane region" description="Helical" evidence="2">
    <location>
        <begin position="271"/>
        <end position="290"/>
    </location>
</feature>
<feature type="transmembrane region" description="Helical" evidence="2">
    <location>
        <begin position="296"/>
        <end position="317"/>
    </location>
</feature>
<dbReference type="Proteomes" id="UP001300496">
    <property type="component" value="Unassembled WGS sequence"/>
</dbReference>
<feature type="transmembrane region" description="Helical" evidence="2">
    <location>
        <begin position="143"/>
        <end position="168"/>
    </location>
</feature>
<accession>A0ABT2PG37</accession>
<organism evidence="3 4">
    <name type="scientific">Microbacterium memoriense</name>
    <dbReference type="NCBI Taxonomy" id="2978350"/>
    <lineage>
        <taxon>Bacteria</taxon>
        <taxon>Bacillati</taxon>
        <taxon>Actinomycetota</taxon>
        <taxon>Actinomycetes</taxon>
        <taxon>Micrococcales</taxon>
        <taxon>Microbacteriaceae</taxon>
        <taxon>Microbacterium</taxon>
    </lineage>
</organism>
<feature type="transmembrane region" description="Helical" evidence="2">
    <location>
        <begin position="329"/>
        <end position="349"/>
    </location>
</feature>
<keyword evidence="2" id="KW-0812">Transmembrane</keyword>
<feature type="transmembrane region" description="Helical" evidence="2">
    <location>
        <begin position="112"/>
        <end position="131"/>
    </location>
</feature>
<comment type="caution">
    <text evidence="3">The sequence shown here is derived from an EMBL/GenBank/DDBJ whole genome shotgun (WGS) entry which is preliminary data.</text>
</comment>
<dbReference type="EMBL" id="JAODOR010000011">
    <property type="protein sequence ID" value="MCT9002699.1"/>
    <property type="molecule type" value="Genomic_DNA"/>
</dbReference>
<name>A0ABT2PG37_9MICO</name>
<evidence type="ECO:0000256" key="1">
    <source>
        <dbReference type="SAM" id="MobiDB-lite"/>
    </source>
</evidence>
<reference evidence="3 4" key="1">
    <citation type="journal article" date="2024" name="Int. J. Syst. Evol. Microbiol.">
        <title>Microbacterium memoriense sp. nov., a member of the Actinomycetota from marine beach sediment of the north coast of Portugal.</title>
        <authorList>
            <person name="Santos J.D.N.D."/>
            <person name="Klimek D."/>
            <person name="Calusinska M."/>
            <person name="Lobo-da-Cunha A."/>
            <person name="Catita J."/>
            <person name="Goncalves H."/>
            <person name="Gonzalez I."/>
            <person name="Lage O.M."/>
        </authorList>
    </citation>
    <scope>NUCLEOTIDE SEQUENCE [LARGE SCALE GENOMIC DNA]</scope>
    <source>
        <strain evidence="3 4">PMIC_1C1B</strain>
    </source>
</reference>
<keyword evidence="4" id="KW-1185">Reference proteome</keyword>
<dbReference type="Pfam" id="PF19877">
    <property type="entry name" value="DUF6350"/>
    <property type="match status" value="1"/>
</dbReference>
<proteinExistence type="predicted"/>
<feature type="transmembrane region" description="Helical" evidence="2">
    <location>
        <begin position="237"/>
        <end position="259"/>
    </location>
</feature>
<evidence type="ECO:0000256" key="2">
    <source>
        <dbReference type="SAM" id="Phobius"/>
    </source>
</evidence>
<sequence length="460" mass="45906">MNRLLVTLLAAFDAVITAAVGLVAALAPLTVLWVIGFSGGVDWGALWPAAARLWQLGHLVPLHVTLPAEYLAVTGIPEDAAQFALSLAPLAFAGFSALAGARSGARAARAGAGLFGVASGAFVFAAIAVLVRLSSGNPVAAIFTWQAVLAPALVFVVPALIAAVVVAWRVGDDGPVDAVRPRLGQHGEAAAAATGLGVAIAGLLGVGALLVVVGLVIRGGEVVALYEAAHVDVVGAIVFTLGQLAYLPNLAVWGMAFAAGPGFAIGVGTNVSPAGTSLGVIPGIPILGIVPETFSFWMLLTILAVIAVGFLAGWAARARLGNVGAAPRLAVLAAITVLGGAAAALLSVVASGSVGPGRLAVVGPDPGPVALAVGLEIGVGVAIALLTPARHTPQTEWETYVPAERAFVPAAIPFDHDVPATDTPSAGDIPPTADAGDTIPLELDFGDDARAEPRPRPPVD</sequence>
<protein>
    <submittedName>
        <fullName evidence="3">DUF6350 family protein</fullName>
    </submittedName>
</protein>
<evidence type="ECO:0000313" key="4">
    <source>
        <dbReference type="Proteomes" id="UP001300496"/>
    </source>
</evidence>
<evidence type="ECO:0000313" key="3">
    <source>
        <dbReference type="EMBL" id="MCT9002699.1"/>
    </source>
</evidence>
<dbReference type="RefSeq" id="WP_261607234.1">
    <property type="nucleotide sequence ID" value="NZ_JAODOR010000011.1"/>
</dbReference>